<dbReference type="RefSeq" id="XP_040773501.1">
    <property type="nucleotide sequence ID" value="XM_040917628.1"/>
</dbReference>
<evidence type="ECO:0000313" key="3">
    <source>
        <dbReference type="EMBL" id="KAF3762522.1"/>
    </source>
</evidence>
<accession>A0A9P4XXB6</accession>
<comment type="caution">
    <text evidence="3">The sequence shown here is derived from an EMBL/GenBank/DDBJ whole genome shotgun (WGS) entry which is preliminary data.</text>
</comment>
<evidence type="ECO:0000256" key="1">
    <source>
        <dbReference type="SAM" id="Phobius"/>
    </source>
</evidence>
<reference evidence="3" key="1">
    <citation type="journal article" date="2020" name="Phytopathology">
        <title>Genome sequence of the chestnut blight fungus Cryphonectria parasitica EP155: A fundamental resource for an archetypical invasive plant pathogen.</title>
        <authorList>
            <person name="Crouch J.A."/>
            <person name="Dawe A."/>
            <person name="Aerts A."/>
            <person name="Barry K."/>
            <person name="Churchill A.C.L."/>
            <person name="Grimwood J."/>
            <person name="Hillman B."/>
            <person name="Milgroom M.G."/>
            <person name="Pangilinan J."/>
            <person name="Smith M."/>
            <person name="Salamov A."/>
            <person name="Schmutz J."/>
            <person name="Yadav J."/>
            <person name="Grigoriev I.V."/>
            <person name="Nuss D."/>
        </authorList>
    </citation>
    <scope>NUCLEOTIDE SEQUENCE</scope>
    <source>
        <strain evidence="3">EP155</strain>
    </source>
</reference>
<keyword evidence="4" id="KW-1185">Reference proteome</keyword>
<keyword evidence="1" id="KW-0472">Membrane</keyword>
<dbReference type="Gene3D" id="2.60.40.1210">
    <property type="entry name" value="Cellobiose dehydrogenase, cytochrome domain"/>
    <property type="match status" value="1"/>
</dbReference>
<dbReference type="SUPFAM" id="SSF49344">
    <property type="entry name" value="CBD9-like"/>
    <property type="match status" value="1"/>
</dbReference>
<dbReference type="Pfam" id="PF16010">
    <property type="entry name" value="CDH-cyt"/>
    <property type="match status" value="1"/>
</dbReference>
<dbReference type="CDD" id="cd08760">
    <property type="entry name" value="Cyt_b561_FRRS1_like"/>
    <property type="match status" value="1"/>
</dbReference>
<dbReference type="EMBL" id="MU032350">
    <property type="protein sequence ID" value="KAF3762522.1"/>
    <property type="molecule type" value="Genomic_DNA"/>
</dbReference>
<dbReference type="InterPro" id="IPR005018">
    <property type="entry name" value="DOMON_domain"/>
</dbReference>
<dbReference type="Proteomes" id="UP000803844">
    <property type="component" value="Unassembled WGS sequence"/>
</dbReference>
<dbReference type="PANTHER" id="PTHR47797">
    <property type="entry name" value="DEHYDROGENASE, PUTATIVE (AFU_ORTHOLOGUE AFUA_8G05805)-RELATED"/>
    <property type="match status" value="1"/>
</dbReference>
<organism evidence="3 4">
    <name type="scientific">Cryphonectria parasitica (strain ATCC 38755 / EP155)</name>
    <dbReference type="NCBI Taxonomy" id="660469"/>
    <lineage>
        <taxon>Eukaryota</taxon>
        <taxon>Fungi</taxon>
        <taxon>Dikarya</taxon>
        <taxon>Ascomycota</taxon>
        <taxon>Pezizomycotina</taxon>
        <taxon>Sordariomycetes</taxon>
        <taxon>Sordariomycetidae</taxon>
        <taxon>Diaporthales</taxon>
        <taxon>Cryphonectriaceae</taxon>
        <taxon>Cryphonectria-Endothia species complex</taxon>
        <taxon>Cryphonectria</taxon>
    </lineage>
</organism>
<protein>
    <submittedName>
        <fullName evidence="3">CBD9-like protein</fullName>
    </submittedName>
</protein>
<dbReference type="AlphaFoldDB" id="A0A9P4XXB6"/>
<keyword evidence="1" id="KW-1133">Transmembrane helix</keyword>
<keyword evidence="1" id="KW-0812">Transmembrane</keyword>
<dbReference type="InterPro" id="IPR015920">
    <property type="entry name" value="Cellobiose_DH-like_cyt"/>
</dbReference>
<gene>
    <name evidence="3" type="ORF">M406DRAFT_264000</name>
</gene>
<evidence type="ECO:0000313" key="4">
    <source>
        <dbReference type="Proteomes" id="UP000803844"/>
    </source>
</evidence>
<dbReference type="GeneID" id="63834757"/>
<feature type="domain" description="DOMON" evidence="2">
    <location>
        <begin position="59"/>
        <end position="222"/>
    </location>
</feature>
<dbReference type="PANTHER" id="PTHR47797:SF4">
    <property type="entry name" value="DOMON DOMAIN-CONTAINING PROTEIN"/>
    <property type="match status" value="1"/>
</dbReference>
<dbReference type="CDD" id="cd09630">
    <property type="entry name" value="CDH_like_cytochrome"/>
    <property type="match status" value="1"/>
</dbReference>
<feature type="transmembrane region" description="Helical" evidence="1">
    <location>
        <begin position="329"/>
        <end position="352"/>
    </location>
</feature>
<name>A0A9P4XXB6_CRYP1</name>
<feature type="transmembrane region" description="Helical" evidence="1">
    <location>
        <begin position="250"/>
        <end position="271"/>
    </location>
</feature>
<sequence>MCNPAYTKTAATHISAEPISTCASGADNVCYAVGVPETTADSTTGNIYIQMSAPTSYSWVGLGAGSQEMAGANMFIMYADGTGNVTVSSRLGKGETQPLYSASTASTLQLMAGSGVSNGIMLANILCTDCKSWSSGTLSTTSTSSNWIGAWKAGSALDSTDLSETITYHDSHTSFALDLSKATIATDSNPFTSAVEATSSASTTGAVTQAAKPNQQVIWAHGLGMALAFAIFYPLGSAIMPMIGKWQIHAGWQVITWLSMWAFFGLGVFGAQQRDLPALGHLHHRHYLKYRQRGVISYIHLYWGRILIILGAINGGLGLQLTHAPSSWITAYMVIAIVVYLLYAGIKVFAVVRRRNREAAPPKTSAKMWPSSGYVDLGDEVPMNNWYAPRSEK</sequence>
<evidence type="ECO:0000259" key="2">
    <source>
        <dbReference type="SMART" id="SM00664"/>
    </source>
</evidence>
<dbReference type="OrthoDB" id="19261at2759"/>
<feature type="transmembrane region" description="Helical" evidence="1">
    <location>
        <begin position="222"/>
        <end position="244"/>
    </location>
</feature>
<proteinExistence type="predicted"/>
<feature type="transmembrane region" description="Helical" evidence="1">
    <location>
        <begin position="295"/>
        <end position="317"/>
    </location>
</feature>
<dbReference type="SMART" id="SM00664">
    <property type="entry name" value="DoH"/>
    <property type="match status" value="1"/>
</dbReference>